<gene>
    <name evidence="6" type="ORF">ISP06_03975</name>
</gene>
<comment type="caution">
    <text evidence="6">The sequence shown here is derived from an EMBL/GenBank/DDBJ whole genome shotgun (WGS) entry which is preliminary data.</text>
</comment>
<feature type="domain" description="TNase-like" evidence="5">
    <location>
        <begin position="56"/>
        <end position="163"/>
    </location>
</feature>
<dbReference type="InterPro" id="IPR016071">
    <property type="entry name" value="Staphylococal_nuclease_OB-fold"/>
</dbReference>
<organism evidence="6 7">
    <name type="scientific">Methanobacterium formicicum</name>
    <dbReference type="NCBI Taxonomy" id="2162"/>
    <lineage>
        <taxon>Archaea</taxon>
        <taxon>Methanobacteriati</taxon>
        <taxon>Methanobacteriota</taxon>
        <taxon>Methanomada group</taxon>
        <taxon>Methanobacteria</taxon>
        <taxon>Methanobacteriales</taxon>
        <taxon>Methanobacteriaceae</taxon>
        <taxon>Methanobacterium</taxon>
    </lineage>
</organism>
<sequence length="163" mass="17795">MRWEYVLIIICIMIVAVSGCTQDDSPSLNYSSPASNTTNSSTTAVPTTTSSSNPQAEVSGNCYKVVDGDTIDVEGVGRVRFVGVNTPERGEPGYQEAKDYVKTMCLGKTVGLDIDNAKNKDKYSRTLAVVYVDGVNLNQALLKKGYAEVMYIPPSEFNPYKWT</sequence>
<dbReference type="Pfam" id="PF00565">
    <property type="entry name" value="SNase"/>
    <property type="match status" value="1"/>
</dbReference>
<keyword evidence="2" id="KW-0255">Endonuclease</keyword>
<evidence type="ECO:0000256" key="3">
    <source>
        <dbReference type="ARBA" id="ARBA00022801"/>
    </source>
</evidence>
<proteinExistence type="predicted"/>
<keyword evidence="1" id="KW-0540">Nuclease</keyword>
<evidence type="ECO:0000259" key="5">
    <source>
        <dbReference type="PROSITE" id="PS50830"/>
    </source>
</evidence>
<dbReference type="EMBL" id="JADIIL010000015">
    <property type="protein sequence ID" value="MBF4474618.1"/>
    <property type="molecule type" value="Genomic_DNA"/>
</dbReference>
<accession>A0A843AL33</accession>
<evidence type="ECO:0000256" key="4">
    <source>
        <dbReference type="SAM" id="MobiDB-lite"/>
    </source>
</evidence>
<feature type="compositionally biased region" description="Low complexity" evidence="4">
    <location>
        <begin position="31"/>
        <end position="54"/>
    </location>
</feature>
<dbReference type="SMART" id="SM00318">
    <property type="entry name" value="SNc"/>
    <property type="match status" value="1"/>
</dbReference>
<dbReference type="Gene3D" id="2.40.50.90">
    <property type="match status" value="1"/>
</dbReference>
<protein>
    <submittedName>
        <fullName evidence="6">Thermonuclease family protein</fullName>
    </submittedName>
</protein>
<dbReference type="SUPFAM" id="SSF50199">
    <property type="entry name" value="Staphylococcal nuclease"/>
    <property type="match status" value="1"/>
</dbReference>
<dbReference type="PANTHER" id="PTHR12302">
    <property type="entry name" value="EBNA2 BINDING PROTEIN P100"/>
    <property type="match status" value="1"/>
</dbReference>
<dbReference type="Proteomes" id="UP000606900">
    <property type="component" value="Unassembled WGS sequence"/>
</dbReference>
<dbReference type="RefSeq" id="WP_276698666.1">
    <property type="nucleotide sequence ID" value="NZ_JADIIL010000015.1"/>
</dbReference>
<dbReference type="AlphaFoldDB" id="A0A843AL33"/>
<dbReference type="GO" id="GO:0016787">
    <property type="term" value="F:hydrolase activity"/>
    <property type="evidence" value="ECO:0007669"/>
    <property type="project" value="UniProtKB-KW"/>
</dbReference>
<dbReference type="GO" id="GO:0004519">
    <property type="term" value="F:endonuclease activity"/>
    <property type="evidence" value="ECO:0007669"/>
    <property type="project" value="UniProtKB-KW"/>
</dbReference>
<dbReference type="PANTHER" id="PTHR12302:SF3">
    <property type="entry name" value="SERINE_THREONINE-PROTEIN KINASE 31"/>
    <property type="match status" value="1"/>
</dbReference>
<name>A0A843AL33_METFO</name>
<feature type="region of interest" description="Disordered" evidence="4">
    <location>
        <begin position="26"/>
        <end position="56"/>
    </location>
</feature>
<evidence type="ECO:0000256" key="1">
    <source>
        <dbReference type="ARBA" id="ARBA00022722"/>
    </source>
</evidence>
<dbReference type="PROSITE" id="PS51257">
    <property type="entry name" value="PROKAR_LIPOPROTEIN"/>
    <property type="match status" value="1"/>
</dbReference>
<dbReference type="InterPro" id="IPR035437">
    <property type="entry name" value="SNase_OB-fold_sf"/>
</dbReference>
<reference evidence="6" key="1">
    <citation type="submission" date="2020-10" db="EMBL/GenBank/DDBJ databases">
        <title>Dehalococcoides mccartyi of a TCE/Cr reducing biochatode.</title>
        <authorList>
            <person name="Matturro B."/>
        </authorList>
    </citation>
    <scope>NUCLEOTIDE SEQUENCE</scope>
    <source>
        <strain evidence="6">Bin2</strain>
    </source>
</reference>
<evidence type="ECO:0000313" key="6">
    <source>
        <dbReference type="EMBL" id="MBF4474618.1"/>
    </source>
</evidence>
<evidence type="ECO:0000256" key="2">
    <source>
        <dbReference type="ARBA" id="ARBA00022759"/>
    </source>
</evidence>
<evidence type="ECO:0000313" key="7">
    <source>
        <dbReference type="Proteomes" id="UP000606900"/>
    </source>
</evidence>
<keyword evidence="3" id="KW-0378">Hydrolase</keyword>
<dbReference type="PROSITE" id="PS50830">
    <property type="entry name" value="TNASE_3"/>
    <property type="match status" value="1"/>
</dbReference>